<reference evidence="2 3" key="1">
    <citation type="submission" date="2024-01" db="EMBL/GenBank/DDBJ databases">
        <title>Unpublished Manusciprt.</title>
        <authorList>
            <person name="Duman M."/>
            <person name="Valdes E.G."/>
            <person name="Ajmi N."/>
            <person name="Altun S."/>
            <person name="Saticioglu I.B."/>
        </authorList>
    </citation>
    <scope>NUCLEOTIDE SEQUENCE [LARGE SCALE GENOMIC DNA]</scope>
    <source>
        <strain evidence="2 3">148P</strain>
    </source>
</reference>
<keyword evidence="3" id="KW-1185">Reference proteome</keyword>
<evidence type="ECO:0000313" key="2">
    <source>
        <dbReference type="EMBL" id="MEE1937323.1"/>
    </source>
</evidence>
<evidence type="ECO:0000256" key="1">
    <source>
        <dbReference type="SAM" id="MobiDB-lite"/>
    </source>
</evidence>
<dbReference type="RefSeq" id="WP_330077977.1">
    <property type="nucleotide sequence ID" value="NZ_JAZDQJ010000058.1"/>
</dbReference>
<name>A0ABU7I0Z8_9PSED</name>
<protein>
    <submittedName>
        <fullName evidence="2">Uncharacterized protein</fullName>
    </submittedName>
</protein>
<proteinExistence type="predicted"/>
<gene>
    <name evidence="2" type="ORF">V0R50_29210</name>
</gene>
<feature type="region of interest" description="Disordered" evidence="1">
    <location>
        <begin position="25"/>
        <end position="47"/>
    </location>
</feature>
<comment type="caution">
    <text evidence="2">The sequence shown here is derived from an EMBL/GenBank/DDBJ whole genome shotgun (WGS) entry which is preliminary data.</text>
</comment>
<organism evidence="2 3">
    <name type="scientific">Pseudomonas ulcerans</name>
    <dbReference type="NCBI Taxonomy" id="3115852"/>
    <lineage>
        <taxon>Bacteria</taxon>
        <taxon>Pseudomonadati</taxon>
        <taxon>Pseudomonadota</taxon>
        <taxon>Gammaproteobacteria</taxon>
        <taxon>Pseudomonadales</taxon>
        <taxon>Pseudomonadaceae</taxon>
        <taxon>Pseudomonas</taxon>
    </lineage>
</organism>
<sequence length="82" mass="9089">MPKQETPMKPGFLLFCRERQCQKSGNGFPQDAAGSGEKRQGLTKSRRQKDVILMASPLPCAPLVAWHLAITTNKARPRKDAP</sequence>
<dbReference type="Proteomes" id="UP001335100">
    <property type="component" value="Unassembled WGS sequence"/>
</dbReference>
<evidence type="ECO:0000313" key="3">
    <source>
        <dbReference type="Proteomes" id="UP001335100"/>
    </source>
</evidence>
<dbReference type="EMBL" id="JAZDQJ010000058">
    <property type="protein sequence ID" value="MEE1937323.1"/>
    <property type="molecule type" value="Genomic_DNA"/>
</dbReference>
<accession>A0ABU7I0Z8</accession>